<evidence type="ECO:0000259" key="1">
    <source>
        <dbReference type="PROSITE" id="PS51833"/>
    </source>
</evidence>
<feature type="domain" description="HDOD" evidence="1">
    <location>
        <begin position="22"/>
        <end position="214"/>
    </location>
</feature>
<dbReference type="PANTHER" id="PTHR33525:SF3">
    <property type="entry name" value="RIBONUCLEASE Y"/>
    <property type="match status" value="1"/>
</dbReference>
<dbReference type="Proteomes" id="UP000006365">
    <property type="component" value="Chromosome"/>
</dbReference>
<dbReference type="AlphaFoldDB" id="A0A7U3YPU0"/>
<dbReference type="SUPFAM" id="SSF109604">
    <property type="entry name" value="HD-domain/PDEase-like"/>
    <property type="match status" value="1"/>
</dbReference>
<dbReference type="InterPro" id="IPR003607">
    <property type="entry name" value="HD/PDEase_dom"/>
</dbReference>
<dbReference type="Gene3D" id="1.10.3210.10">
    <property type="entry name" value="Hypothetical protein af1432"/>
    <property type="match status" value="1"/>
</dbReference>
<dbReference type="Pfam" id="PF08668">
    <property type="entry name" value="HDOD"/>
    <property type="match status" value="1"/>
</dbReference>
<dbReference type="RefSeq" id="WP_015725861.1">
    <property type="nucleotide sequence ID" value="NC_014972.1"/>
</dbReference>
<evidence type="ECO:0000313" key="2">
    <source>
        <dbReference type="EMBL" id="ADW19337.1"/>
    </source>
</evidence>
<proteinExistence type="predicted"/>
<protein>
    <submittedName>
        <fullName evidence="2">Signal transduction protein</fullName>
    </submittedName>
</protein>
<dbReference type="InterPro" id="IPR013976">
    <property type="entry name" value="HDOD"/>
</dbReference>
<dbReference type="EMBL" id="CP002364">
    <property type="protein sequence ID" value="ADW19337.1"/>
    <property type="molecule type" value="Genomic_DNA"/>
</dbReference>
<dbReference type="KEGG" id="dpr:Despr_3209"/>
<reference evidence="2 3" key="1">
    <citation type="journal article" date="2011" name="Stand. Genomic Sci.">
        <title>Complete genome sequence of Desulfobulbus propionicus type strain (1pr3).</title>
        <authorList>
            <person name="Pagani I."/>
            <person name="Lapidus A."/>
            <person name="Nolan M."/>
            <person name="Lucas S."/>
            <person name="Hammon N."/>
            <person name="Deshpande S."/>
            <person name="Cheng J.F."/>
            <person name="Chertkov O."/>
            <person name="Davenport K."/>
            <person name="Tapia R."/>
            <person name="Han C."/>
            <person name="Goodwin L."/>
            <person name="Pitluck S."/>
            <person name="Liolios K."/>
            <person name="Mavromatis K."/>
            <person name="Ivanova N."/>
            <person name="Mikhailova N."/>
            <person name="Pati A."/>
            <person name="Chen A."/>
            <person name="Palaniappan K."/>
            <person name="Land M."/>
            <person name="Hauser L."/>
            <person name="Chang Y.J."/>
            <person name="Jeffries C.D."/>
            <person name="Detter J.C."/>
            <person name="Brambilla E."/>
            <person name="Kannan K.P."/>
            <person name="Djao O.D."/>
            <person name="Rohde M."/>
            <person name="Pukall R."/>
            <person name="Spring S."/>
            <person name="Goker M."/>
            <person name="Sikorski J."/>
            <person name="Woyke T."/>
            <person name="Bristow J."/>
            <person name="Eisen J.A."/>
            <person name="Markowitz V."/>
            <person name="Hugenholtz P."/>
            <person name="Kyrpides N.C."/>
            <person name="Klenk H.P."/>
        </authorList>
    </citation>
    <scope>NUCLEOTIDE SEQUENCE [LARGE SCALE GENOMIC DNA]</scope>
    <source>
        <strain evidence="3">ATCC 33891 / DSM 2032 / 1pr3</strain>
    </source>
</reference>
<gene>
    <name evidence="2" type="ordered locus">Despr_3209</name>
</gene>
<accession>A0A7U3YPU0</accession>
<dbReference type="PANTHER" id="PTHR33525">
    <property type="match status" value="1"/>
</dbReference>
<dbReference type="InterPro" id="IPR052340">
    <property type="entry name" value="RNase_Y/CdgJ"/>
</dbReference>
<dbReference type="CDD" id="cd00077">
    <property type="entry name" value="HDc"/>
    <property type="match status" value="1"/>
</dbReference>
<sequence>MTNERTFVALLKKYIESERLSLPVFNPVSLRIQRELIKKEPDFRIVEKLISGDQALSSNLLKVANSSMYRGFVLVTTVRSALVRLGLSEVSRIVLVDISKNMFSCRDGQLNEIMKKLWQHSLGCAFAAGMLSNRLDFGVMQHEAFSAGLFHDIGKLLILKVFAEKKRKKQALQVPQELLLGAMDLLHAEQGYLLLRQISMPEMFAVVARDHDLPEFDAENYVLLLVRMANHICHQMGIGLAHAPSLALLQLHEAVALKLTSAELENVQQFLRTTPSLFE</sequence>
<organism evidence="2 3">
    <name type="scientific">Desulfobulbus propionicus (strain ATCC 33891 / DSM 2032 / VKM B-1956 / 1pr3)</name>
    <dbReference type="NCBI Taxonomy" id="577650"/>
    <lineage>
        <taxon>Bacteria</taxon>
        <taxon>Pseudomonadati</taxon>
        <taxon>Thermodesulfobacteriota</taxon>
        <taxon>Desulfobulbia</taxon>
        <taxon>Desulfobulbales</taxon>
        <taxon>Desulfobulbaceae</taxon>
        <taxon>Desulfobulbus</taxon>
    </lineage>
</organism>
<keyword evidence="3" id="KW-1185">Reference proteome</keyword>
<dbReference type="PROSITE" id="PS51833">
    <property type="entry name" value="HDOD"/>
    <property type="match status" value="1"/>
</dbReference>
<name>A0A7U3YPU0_DESPD</name>
<evidence type="ECO:0000313" key="3">
    <source>
        <dbReference type="Proteomes" id="UP000006365"/>
    </source>
</evidence>